<dbReference type="SUPFAM" id="SSF63562">
    <property type="entry name" value="RPB6/omega subunit-like"/>
    <property type="match status" value="1"/>
</dbReference>
<evidence type="ECO:0000313" key="4">
    <source>
        <dbReference type="Proteomes" id="UP001466331"/>
    </source>
</evidence>
<evidence type="ECO:0000256" key="1">
    <source>
        <dbReference type="ARBA" id="ARBA00022478"/>
    </source>
</evidence>
<dbReference type="RefSeq" id="WP_420069302.1">
    <property type="nucleotide sequence ID" value="NZ_JBCHKQ010000002.1"/>
</dbReference>
<evidence type="ECO:0000313" key="3">
    <source>
        <dbReference type="EMBL" id="MEM5947854.1"/>
    </source>
</evidence>
<keyword evidence="1 3" id="KW-0240">DNA-directed RNA polymerase</keyword>
<gene>
    <name evidence="3" type="ORF">WKV44_04795</name>
</gene>
<dbReference type="Gene3D" id="3.90.940.10">
    <property type="match status" value="1"/>
</dbReference>
<organism evidence="3 4">
    <name type="scientific">Rarispira pelagica</name>
    <dbReference type="NCBI Taxonomy" id="3141764"/>
    <lineage>
        <taxon>Bacteria</taxon>
        <taxon>Pseudomonadati</taxon>
        <taxon>Spirochaetota</taxon>
        <taxon>Spirochaetia</taxon>
        <taxon>Winmispirales</taxon>
        <taxon>Winmispiraceae</taxon>
        <taxon>Rarispira</taxon>
    </lineage>
</organism>
<protein>
    <submittedName>
        <fullName evidence="3">DNA-directed RNA polymerase subunit omega</fullName>
    </submittedName>
</protein>
<reference evidence="3 4" key="1">
    <citation type="submission" date="2024-03" db="EMBL/GenBank/DDBJ databases">
        <title>Ignisphaera cupida sp. nov., a hyperthermophilic hydrolytic archaeon from a hot spring of Kamchatka, and proposal of Ignisphaeraceae fam. nov.</title>
        <authorList>
            <person name="Podosokorskaya O.A."/>
            <person name="Elcheninov A.G."/>
            <person name="Maltseva A.I."/>
            <person name="Zayulina K.S."/>
            <person name="Novikov A."/>
            <person name="Merkel A.Y."/>
        </authorList>
    </citation>
    <scope>NUCLEOTIDE SEQUENCE [LARGE SCALE GENOMIC DNA]</scope>
    <source>
        <strain evidence="3 4">38H-sp</strain>
    </source>
</reference>
<keyword evidence="4" id="KW-1185">Reference proteome</keyword>
<dbReference type="Proteomes" id="UP001466331">
    <property type="component" value="Unassembled WGS sequence"/>
</dbReference>
<comment type="caution">
    <text evidence="3">The sequence shown here is derived from an EMBL/GenBank/DDBJ whole genome shotgun (WGS) entry which is preliminary data.</text>
</comment>
<proteinExistence type="predicted"/>
<sequence>MIIPLSELIDYKGNAYELSVAAIKRASQLASLKGKEVEEVGSKIVSLSLKQVLTKEVQFQLEEK</sequence>
<dbReference type="EMBL" id="JBCHKQ010000002">
    <property type="protein sequence ID" value="MEM5947854.1"/>
    <property type="molecule type" value="Genomic_DNA"/>
</dbReference>
<keyword evidence="2" id="KW-0804">Transcription</keyword>
<name>A0ABU9UB08_9SPIR</name>
<dbReference type="InterPro" id="IPR036161">
    <property type="entry name" value="RPB6/omega-like_sf"/>
</dbReference>
<evidence type="ECO:0000256" key="2">
    <source>
        <dbReference type="ARBA" id="ARBA00023163"/>
    </source>
</evidence>
<dbReference type="GO" id="GO:0000428">
    <property type="term" value="C:DNA-directed RNA polymerase complex"/>
    <property type="evidence" value="ECO:0007669"/>
    <property type="project" value="UniProtKB-KW"/>
</dbReference>
<accession>A0ABU9UB08</accession>